<evidence type="ECO:0000259" key="2">
    <source>
        <dbReference type="Pfam" id="PF09084"/>
    </source>
</evidence>
<protein>
    <submittedName>
        <fullName evidence="3">Nitrate ABC transporter substrate-binding protein</fullName>
    </submittedName>
</protein>
<proteinExistence type="predicted"/>
<evidence type="ECO:0000313" key="4">
    <source>
        <dbReference type="Proteomes" id="UP000035081"/>
    </source>
</evidence>
<evidence type="ECO:0000313" key="3">
    <source>
        <dbReference type="EMBL" id="AHI31684.1"/>
    </source>
</evidence>
<dbReference type="Proteomes" id="UP000035081">
    <property type="component" value="Chromosome"/>
</dbReference>
<dbReference type="InterPro" id="IPR027939">
    <property type="entry name" value="NMT1/THI5"/>
</dbReference>
<feature type="domain" description="SsuA/THI5-like" evidence="2">
    <location>
        <begin position="48"/>
        <end position="253"/>
    </location>
</feature>
<dbReference type="Gene3D" id="3.40.190.10">
    <property type="entry name" value="Periplasmic binding protein-like II"/>
    <property type="match status" value="2"/>
</dbReference>
<dbReference type="InterPro" id="IPR015168">
    <property type="entry name" value="SsuA/THI5"/>
</dbReference>
<dbReference type="GO" id="GO:0009228">
    <property type="term" value="P:thiamine biosynthetic process"/>
    <property type="evidence" value="ECO:0007669"/>
    <property type="project" value="InterPro"/>
</dbReference>
<accession>W5YS15</accession>
<dbReference type="EMBL" id="CP007152">
    <property type="protein sequence ID" value="AHI31684.1"/>
    <property type="molecule type" value="Genomic_DNA"/>
</dbReference>
<evidence type="ECO:0000256" key="1">
    <source>
        <dbReference type="SAM" id="SignalP"/>
    </source>
</evidence>
<organism evidence="3 4">
    <name type="scientific">Marinobacter salarius</name>
    <dbReference type="NCBI Taxonomy" id="1420917"/>
    <lineage>
        <taxon>Bacteria</taxon>
        <taxon>Pseudomonadati</taxon>
        <taxon>Pseudomonadota</taxon>
        <taxon>Gammaproteobacteria</taxon>
        <taxon>Pseudomonadales</taxon>
        <taxon>Marinobacteraceae</taxon>
        <taxon>Marinobacter</taxon>
    </lineage>
</organism>
<feature type="chain" id="PRO_5004874921" evidence="1">
    <location>
        <begin position="33"/>
        <end position="337"/>
    </location>
</feature>
<dbReference type="SUPFAM" id="SSF53850">
    <property type="entry name" value="Periplasmic binding protein-like II"/>
    <property type="match status" value="1"/>
</dbReference>
<feature type="signal peptide" evidence="1">
    <location>
        <begin position="1"/>
        <end position="32"/>
    </location>
</feature>
<dbReference type="Pfam" id="PF09084">
    <property type="entry name" value="NMT1"/>
    <property type="match status" value="1"/>
</dbReference>
<name>W5YS15_9GAMM</name>
<dbReference type="PANTHER" id="PTHR31528:SF3">
    <property type="entry name" value="THIAMINE BIOSYNTHESIS PROTEIN HI_0357-RELATED"/>
    <property type="match status" value="1"/>
</dbReference>
<keyword evidence="1" id="KW-0732">Signal</keyword>
<dbReference type="PANTHER" id="PTHR31528">
    <property type="entry name" value="4-AMINO-5-HYDROXYMETHYL-2-METHYLPYRIMIDINE PHOSPHATE SYNTHASE THI11-RELATED"/>
    <property type="match status" value="1"/>
</dbReference>
<dbReference type="KEGG" id="msr:AU15_11570"/>
<gene>
    <name evidence="3" type="ORF">AU15_11570</name>
</gene>
<reference evidence="3 4" key="1">
    <citation type="journal article" date="2014" name="Genome Announc.">
        <title>Draft Genome Sequences of Marinobacter similis A3d10T and Marinobacter salarius R9SW1T.</title>
        <authorList>
            <person name="Ivanova E.P."/>
            <person name="Ng H.J."/>
            <person name="Webb H.K."/>
            <person name="Feng G."/>
            <person name="Oshima K."/>
            <person name="Hattori M."/>
            <person name="Ohkuma M."/>
            <person name="Sergeev A.F."/>
            <person name="Mikhailov V.V."/>
            <person name="Crawford R.J."/>
            <person name="Sawabe T."/>
        </authorList>
    </citation>
    <scope>NUCLEOTIDE SEQUENCE [LARGE SCALE GENOMIC DNA]</scope>
    <source>
        <strain evidence="4">A3d10 and R9SW1</strain>
    </source>
</reference>
<dbReference type="AlphaFoldDB" id="W5YS15"/>
<dbReference type="HOGENOM" id="CLU_028871_1_4_6"/>
<sequence length="337" mass="37349">MYRRGFMAVKTRAAVGGSIMMAGLLALSSASAEELDKLVFGTNWYAQAEHGGFYQALATGLYEDYGLDVEIRMGGPQVNGTQLLVSGRYDLLMGYPIGNVNAVEKGLPVMTVAASMQGDPQALIAHPHVESIEQIREEGLPVYIATFAHSTFWPWLKAEYGFEDDVVHAYTFSVAPFLNNKDIVQQGYLSSEPFAMRKGGVEPNVFLLSDHGYPPYATTIETTTDMIEERPDVVKRFVQASMEGWKSYLENPEPGNKLIMQENPEMTPEQIAYGIEKMKEYELVTGGDAGTMGIGVMTGERWQKIRDFMVEAGLASENLDLNKVYTLEFLPEEPVLP</sequence>